<feature type="transmembrane region" description="Helical" evidence="1">
    <location>
        <begin position="131"/>
        <end position="152"/>
    </location>
</feature>
<evidence type="ECO:0000313" key="4">
    <source>
        <dbReference type="Proteomes" id="UP000029917"/>
    </source>
</evidence>
<feature type="transmembrane region" description="Helical" evidence="1">
    <location>
        <begin position="202"/>
        <end position="221"/>
    </location>
</feature>
<dbReference type="STRING" id="690417.IC63_10705"/>
<evidence type="ECO:0000256" key="1">
    <source>
        <dbReference type="SAM" id="Phobius"/>
    </source>
</evidence>
<feature type="transmembrane region" description="Helical" evidence="1">
    <location>
        <begin position="38"/>
        <end position="57"/>
    </location>
</feature>
<dbReference type="AlphaFoldDB" id="A0A099F721"/>
<reference evidence="3 4" key="2">
    <citation type="submission" date="2014-10" db="EMBL/GenBank/DDBJ databases">
        <title>Paracoccus sanguinis sp. nov., isolated from clinical specimens of New York State patients.</title>
        <authorList>
            <person name="Mingle L.A."/>
            <person name="Cole J.A."/>
            <person name="Lapierre P."/>
            <person name="Musser K.A."/>
        </authorList>
    </citation>
    <scope>NUCLEOTIDE SEQUENCE [LARGE SCALE GENOMIC DNA]</scope>
    <source>
        <strain evidence="3 4">HAMBI 3106</strain>
    </source>
</reference>
<dbReference type="PANTHER" id="PTHR32024:SF2">
    <property type="entry name" value="TRK SYSTEM POTASSIUM UPTAKE PROTEIN TRKG-RELATED"/>
    <property type="match status" value="1"/>
</dbReference>
<proteinExistence type="predicted"/>
<dbReference type="Proteomes" id="UP000029917">
    <property type="component" value="Unassembled WGS sequence"/>
</dbReference>
<dbReference type="RefSeq" id="WP_036719964.1">
    <property type="nucleotide sequence ID" value="NZ_JRKS01000033.1"/>
</dbReference>
<organism evidence="3 4">
    <name type="scientific">Paracoccus sphaerophysae</name>
    <dbReference type="NCBI Taxonomy" id="690417"/>
    <lineage>
        <taxon>Bacteria</taxon>
        <taxon>Pseudomonadati</taxon>
        <taxon>Pseudomonadota</taxon>
        <taxon>Alphaproteobacteria</taxon>
        <taxon>Rhodobacterales</taxon>
        <taxon>Paracoccaceae</taxon>
        <taxon>Paracoccus</taxon>
    </lineage>
</organism>
<evidence type="ECO:0000313" key="3">
    <source>
        <dbReference type="EMBL" id="KGJ06013.1"/>
    </source>
</evidence>
<evidence type="ECO:0000256" key="2">
    <source>
        <dbReference type="SAM" id="SignalP"/>
    </source>
</evidence>
<dbReference type="EMBL" id="JRKS01000033">
    <property type="protein sequence ID" value="KGJ06013.1"/>
    <property type="molecule type" value="Genomic_DNA"/>
</dbReference>
<feature type="signal peptide" evidence="2">
    <location>
        <begin position="1"/>
        <end position="28"/>
    </location>
</feature>
<reference evidence="3 4" key="1">
    <citation type="submission" date="2014-09" db="EMBL/GenBank/DDBJ databases">
        <authorList>
            <person name="McGinnis J.M."/>
            <person name="Wolfgang W.J."/>
        </authorList>
    </citation>
    <scope>NUCLEOTIDE SEQUENCE [LARGE SCALE GENOMIC DNA]</scope>
    <source>
        <strain evidence="3 4">HAMBI 3106</strain>
    </source>
</reference>
<dbReference type="PANTHER" id="PTHR32024">
    <property type="entry name" value="TRK SYSTEM POTASSIUM UPTAKE PROTEIN TRKG-RELATED"/>
    <property type="match status" value="1"/>
</dbReference>
<feature type="chain" id="PRO_5001946015" evidence="2">
    <location>
        <begin position="29"/>
        <end position="544"/>
    </location>
</feature>
<keyword evidence="4" id="KW-1185">Reference proteome</keyword>
<feature type="transmembrane region" description="Helical" evidence="1">
    <location>
        <begin position="69"/>
        <end position="89"/>
    </location>
</feature>
<keyword evidence="1" id="KW-0812">Transmembrane</keyword>
<keyword evidence="1" id="KW-0472">Membrane</keyword>
<feature type="transmembrane region" description="Helical" evidence="1">
    <location>
        <begin position="439"/>
        <end position="462"/>
    </location>
</feature>
<sequence length="544" mass="55661">MDRIGRLPVLVIAGLVLAAAMLIPAAHAAATGDRQIAAAFAVSALGFLTLGVIVALATAAAPATAPAQGVLGTLIGVYAGLPLLAAVPFAAVMRDTGLFNAWWEMLSCMTTTGATLYAADKVHPALHLWRATVGWLGGLFILVAAIGMMAPLRVGGFELMDRSAGADARFGRLEGPAARTELRPGRDYAAHLADPALRMIRWGQAIVPLYAGATLALWVLLMMTGDQALNALIRAMGTLSTSGIGLTGDPVGASGGLAAEALVVLFLLAALTRRAWPGGGELKASVRVGRDPELRMAAGLILLVTLALFLRPFIGAFDEAVQPVATPEPAADTLVGGLARAAAAAWGSAFTALSFLTTTGWTSVHWDGARAWAGLSAPGLMLAGLAIMGGGVATTAGGVKLLRVFALGLHARRELDKIVHPASIAGGGPITRRLRGSGAYLSFVFFMVFALSIVATIALVSLRPVAFETATMLSVAALTNTGQLAEAIPLIPAFEGSAGIAGSPWAGWAGLSDATKAILAAAMVAGRLEMLAILALLTPGAWRR</sequence>
<keyword evidence="1" id="KW-1133">Transmembrane helix</keyword>
<protein>
    <submittedName>
        <fullName evidence="3">Cation transporter</fullName>
    </submittedName>
</protein>
<keyword evidence="2" id="KW-0732">Signal</keyword>
<feature type="transmembrane region" description="Helical" evidence="1">
    <location>
        <begin position="253"/>
        <end position="273"/>
    </location>
</feature>
<gene>
    <name evidence="3" type="ORF">IC63_10705</name>
</gene>
<accession>A0A099F721</accession>
<feature type="transmembrane region" description="Helical" evidence="1">
    <location>
        <begin position="294"/>
        <end position="314"/>
    </location>
</feature>
<feature type="transmembrane region" description="Helical" evidence="1">
    <location>
        <begin position="380"/>
        <end position="402"/>
    </location>
</feature>
<dbReference type="OrthoDB" id="7818483at2"/>
<name>A0A099F721_9RHOB</name>
<comment type="caution">
    <text evidence="3">The sequence shown here is derived from an EMBL/GenBank/DDBJ whole genome shotgun (WGS) entry which is preliminary data.</text>
</comment>